<dbReference type="CDD" id="cd02440">
    <property type="entry name" value="AdoMet_MTases"/>
    <property type="match status" value="1"/>
</dbReference>
<evidence type="ECO:0000256" key="3">
    <source>
        <dbReference type="ARBA" id="ARBA00022691"/>
    </source>
</evidence>
<organism evidence="5">
    <name type="scientific">Xanthomonas sp. 10-10</name>
    <dbReference type="NCBI Taxonomy" id="3115848"/>
    <lineage>
        <taxon>Bacteria</taxon>
        <taxon>Pseudomonadati</taxon>
        <taxon>Pseudomonadota</taxon>
        <taxon>Gammaproteobacteria</taxon>
        <taxon>Lysobacterales</taxon>
        <taxon>Lysobacteraceae</taxon>
        <taxon>Xanthomonas</taxon>
    </lineage>
</organism>
<keyword evidence="1 5" id="KW-0489">Methyltransferase</keyword>
<dbReference type="AlphaFoldDB" id="A0AAU7PDS1"/>
<keyword evidence="2 5" id="KW-0808">Transferase</keyword>
<evidence type="ECO:0000313" key="5">
    <source>
        <dbReference type="EMBL" id="XBS39881.1"/>
    </source>
</evidence>
<evidence type="ECO:0000259" key="4">
    <source>
        <dbReference type="Pfam" id="PF08242"/>
    </source>
</evidence>
<gene>
    <name evidence="5" type="ORF">VZ068_10470</name>
</gene>
<feature type="domain" description="Methyltransferase type 12" evidence="4">
    <location>
        <begin position="475"/>
        <end position="571"/>
    </location>
</feature>
<dbReference type="GO" id="GO:0032259">
    <property type="term" value="P:methylation"/>
    <property type="evidence" value="ECO:0007669"/>
    <property type="project" value="UniProtKB-KW"/>
</dbReference>
<dbReference type="PANTHER" id="PTHR43464">
    <property type="entry name" value="METHYLTRANSFERASE"/>
    <property type="match status" value="1"/>
</dbReference>
<dbReference type="PANTHER" id="PTHR43464:SF19">
    <property type="entry name" value="UBIQUINONE BIOSYNTHESIS O-METHYLTRANSFERASE, MITOCHONDRIAL"/>
    <property type="match status" value="1"/>
</dbReference>
<protein>
    <submittedName>
        <fullName evidence="5">Class I SAM-dependent methyltransferase</fullName>
        <ecNumber evidence="5">2.1.-.-</ecNumber>
    </submittedName>
</protein>
<sequence length="626" mass="70428">MKTTIVLLPDLLRQARAFPEGFFDLIREPIRQGCGIDIGTVPRASAPSKRGDGFDLARFQQLALGDVGTWSSSYHQINEQANAYLLQHLLGADLLLSFEMPPWLIALCHQQRITFIDIRVSPLRFGRDLYIALQCNDSVLAERIAAHTVLDEELRLEAAVLAANIRMHQKRMEDERGYTFTDLGGAMLFIGQAPYDASLLAEDGRSLRCEDFAERLQQLCASRRLLYKPHPFAGDFAQQERATLERITGQRAVISSQNAYQILSAQDDVELIGISSGLLQEATWFDKVVHTLFKPFVPLAASEADTQAYQQIHFKSFLSPGFWHQVLAPECEPPRLSELPTLIHHHARETLDQWWDYSKVLTWERALAHETVARNGLARLHERVEVLERALPAISSCQALPPSNLKLNSTPPDDAQWQACLHAIQQQIAAEPLQFGRGQLYQGHEGWQLSGQRPTLRRLAEYRVDSWLPEQASVLDIGCNIGMFGLALAPVIRSYHGIDHTQALIDIARRLAAACRVDNCQFECSGFAEFMVDDRRRYDVVFSFAVHVWIGIPIAQYAKVLHGLLAPGGRLILESNNLATNDKDFFANIEHVLAAGFQVHSRGLLKDDGIIERAFYVFDRIEEPAA</sequence>
<dbReference type="EMBL" id="CP144460">
    <property type="protein sequence ID" value="XBS39881.1"/>
    <property type="molecule type" value="Genomic_DNA"/>
</dbReference>
<dbReference type="SUPFAM" id="SSF53335">
    <property type="entry name" value="S-adenosyl-L-methionine-dependent methyltransferases"/>
    <property type="match status" value="1"/>
</dbReference>
<dbReference type="GO" id="GO:0010420">
    <property type="term" value="F:polyprenyldihydroxybenzoate methyltransferase activity"/>
    <property type="evidence" value="ECO:0007669"/>
    <property type="project" value="TreeGrafter"/>
</dbReference>
<evidence type="ECO:0000256" key="2">
    <source>
        <dbReference type="ARBA" id="ARBA00022679"/>
    </source>
</evidence>
<dbReference type="Gene3D" id="3.40.50.150">
    <property type="entry name" value="Vaccinia Virus protein VP39"/>
    <property type="match status" value="1"/>
</dbReference>
<dbReference type="RefSeq" id="WP_349657581.1">
    <property type="nucleotide sequence ID" value="NZ_CP144460.1"/>
</dbReference>
<accession>A0AAU7PDS1</accession>
<dbReference type="InterPro" id="IPR029063">
    <property type="entry name" value="SAM-dependent_MTases_sf"/>
</dbReference>
<keyword evidence="3" id="KW-0949">S-adenosyl-L-methionine</keyword>
<dbReference type="InterPro" id="IPR013217">
    <property type="entry name" value="Methyltransf_12"/>
</dbReference>
<evidence type="ECO:0000256" key="1">
    <source>
        <dbReference type="ARBA" id="ARBA00022603"/>
    </source>
</evidence>
<dbReference type="EC" id="2.1.-.-" evidence="5"/>
<name>A0AAU7PDS1_9XANT</name>
<dbReference type="Pfam" id="PF08242">
    <property type="entry name" value="Methyltransf_12"/>
    <property type="match status" value="1"/>
</dbReference>
<reference evidence="5" key="1">
    <citation type="submission" date="2024-02" db="EMBL/GenBank/DDBJ databases">
        <title>Complete genome sequence of Xanthomonas sp. 10-10.</title>
        <authorList>
            <person name="Biessy A."/>
            <person name="Ciotola M."/>
            <person name="Cadieux M."/>
            <person name="Soufiane B."/>
            <person name="Laforest M."/>
            <person name="Filion M."/>
        </authorList>
    </citation>
    <scope>NUCLEOTIDE SEQUENCE</scope>
    <source>
        <strain evidence="5">10-10</strain>
    </source>
</reference>
<proteinExistence type="predicted"/>